<dbReference type="EC" id="2.7.1.40" evidence="3"/>
<dbReference type="InterPro" id="IPR015793">
    <property type="entry name" value="Pyrv_Knase_brl"/>
</dbReference>
<keyword evidence="5" id="KW-0479">Metal-binding</keyword>
<feature type="domain" description="Pyruvate kinase barrel" evidence="12">
    <location>
        <begin position="1"/>
        <end position="48"/>
    </location>
</feature>
<evidence type="ECO:0000259" key="12">
    <source>
        <dbReference type="Pfam" id="PF00224"/>
    </source>
</evidence>
<comment type="similarity">
    <text evidence="2">Belongs to the pyruvate kinase family.</text>
</comment>
<feature type="domain" description="Pyruvate kinase C-terminal" evidence="13">
    <location>
        <begin position="81"/>
        <end position="189"/>
    </location>
</feature>
<dbReference type="InterPro" id="IPR015795">
    <property type="entry name" value="Pyrv_Knase_C"/>
</dbReference>
<evidence type="ECO:0000256" key="1">
    <source>
        <dbReference type="ARBA" id="ARBA00004997"/>
    </source>
</evidence>
<dbReference type="Gene3D" id="3.20.20.60">
    <property type="entry name" value="Phosphoenolpyruvate-binding domains"/>
    <property type="match status" value="1"/>
</dbReference>
<accession>X0RU05</accession>
<dbReference type="InterPro" id="IPR001697">
    <property type="entry name" value="Pyr_Knase"/>
</dbReference>
<evidence type="ECO:0000256" key="4">
    <source>
        <dbReference type="ARBA" id="ARBA00022679"/>
    </source>
</evidence>
<evidence type="ECO:0000259" key="13">
    <source>
        <dbReference type="Pfam" id="PF02887"/>
    </source>
</evidence>
<dbReference type="GO" id="GO:0016301">
    <property type="term" value="F:kinase activity"/>
    <property type="evidence" value="ECO:0007669"/>
    <property type="project" value="UniProtKB-KW"/>
</dbReference>
<evidence type="ECO:0000313" key="14">
    <source>
        <dbReference type="EMBL" id="GAF72329.1"/>
    </source>
</evidence>
<dbReference type="GO" id="GO:0005524">
    <property type="term" value="F:ATP binding"/>
    <property type="evidence" value="ECO:0007669"/>
    <property type="project" value="UniProtKB-KW"/>
</dbReference>
<organism evidence="14">
    <name type="scientific">marine sediment metagenome</name>
    <dbReference type="NCBI Taxonomy" id="412755"/>
    <lineage>
        <taxon>unclassified sequences</taxon>
        <taxon>metagenomes</taxon>
        <taxon>ecological metagenomes</taxon>
    </lineage>
</organism>
<evidence type="ECO:0000256" key="8">
    <source>
        <dbReference type="ARBA" id="ARBA00022840"/>
    </source>
</evidence>
<dbReference type="PRINTS" id="PR01050">
    <property type="entry name" value="PYRUVTKNASE"/>
</dbReference>
<dbReference type="GO" id="GO:0000287">
    <property type="term" value="F:magnesium ion binding"/>
    <property type="evidence" value="ECO:0007669"/>
    <property type="project" value="InterPro"/>
</dbReference>
<keyword evidence="11" id="KW-0670">Pyruvate</keyword>
<evidence type="ECO:0000256" key="5">
    <source>
        <dbReference type="ARBA" id="ARBA00022723"/>
    </source>
</evidence>
<comment type="pathway">
    <text evidence="1">Carbohydrate degradation; glycolysis; pyruvate from D-glyceraldehyde 3-phosphate: step 5/5.</text>
</comment>
<evidence type="ECO:0000256" key="2">
    <source>
        <dbReference type="ARBA" id="ARBA00008663"/>
    </source>
</evidence>
<feature type="non-terminal residue" evidence="14">
    <location>
        <position position="1"/>
    </location>
</feature>
<dbReference type="UniPathway" id="UPA00109">
    <property type="reaction ID" value="UER00188"/>
</dbReference>
<keyword evidence="4" id="KW-0808">Transferase</keyword>
<keyword evidence="10" id="KW-0324">Glycolysis</keyword>
<dbReference type="InterPro" id="IPR015813">
    <property type="entry name" value="Pyrv/PenolPyrv_kinase-like_dom"/>
</dbReference>
<evidence type="ECO:0000256" key="6">
    <source>
        <dbReference type="ARBA" id="ARBA00022741"/>
    </source>
</evidence>
<dbReference type="SUPFAM" id="SSF52935">
    <property type="entry name" value="PK C-terminal domain-like"/>
    <property type="match status" value="1"/>
</dbReference>
<dbReference type="InterPro" id="IPR036918">
    <property type="entry name" value="Pyrv_Knase_C_sf"/>
</dbReference>
<proteinExistence type="inferred from homology"/>
<evidence type="ECO:0000256" key="11">
    <source>
        <dbReference type="ARBA" id="ARBA00023317"/>
    </source>
</evidence>
<evidence type="ECO:0000256" key="7">
    <source>
        <dbReference type="ARBA" id="ARBA00022777"/>
    </source>
</evidence>
<protein>
    <recommendedName>
        <fullName evidence="3">pyruvate kinase</fullName>
        <ecNumber evidence="3">2.7.1.40</ecNumber>
    </recommendedName>
</protein>
<keyword evidence="6" id="KW-0547">Nucleotide-binding</keyword>
<keyword evidence="7" id="KW-0418">Kinase</keyword>
<dbReference type="GO" id="GO:0030955">
    <property type="term" value="F:potassium ion binding"/>
    <property type="evidence" value="ECO:0007669"/>
    <property type="project" value="InterPro"/>
</dbReference>
<dbReference type="SUPFAM" id="SSF51621">
    <property type="entry name" value="Phosphoenolpyruvate/pyruvate domain"/>
    <property type="match status" value="1"/>
</dbReference>
<keyword evidence="9" id="KW-0460">Magnesium</keyword>
<name>X0RU05_9ZZZZ</name>
<evidence type="ECO:0000256" key="9">
    <source>
        <dbReference type="ARBA" id="ARBA00022842"/>
    </source>
</evidence>
<dbReference type="Pfam" id="PF00224">
    <property type="entry name" value="PK"/>
    <property type="match status" value="1"/>
</dbReference>
<dbReference type="PANTHER" id="PTHR11817">
    <property type="entry name" value="PYRUVATE KINASE"/>
    <property type="match status" value="1"/>
</dbReference>
<sequence>TQMLESMIENPRPTRAEASDVANALLDGADAVMLSGETAVGKYPVETVRTMNSIGAVVQEQIPKKEHQEMRGLSLTDIIGDLATRAVDVVGPAAILVVTRSGKSALMVSKHRPRATILTVAKDPRISRRMNMYWGVKPMAVPWTDDRDDLIIRAVQEGLKREYFYRNDVIQVVSGSTLIAPGLTTTLEILKVEDILYRAGRRD</sequence>
<evidence type="ECO:0000256" key="10">
    <source>
        <dbReference type="ARBA" id="ARBA00023152"/>
    </source>
</evidence>
<reference evidence="14" key="1">
    <citation type="journal article" date="2014" name="Front. Microbiol.">
        <title>High frequency of phylogenetically diverse reductive dehalogenase-homologous genes in deep subseafloor sedimentary metagenomes.</title>
        <authorList>
            <person name="Kawai M."/>
            <person name="Futagami T."/>
            <person name="Toyoda A."/>
            <person name="Takaki Y."/>
            <person name="Nishi S."/>
            <person name="Hori S."/>
            <person name="Arai W."/>
            <person name="Tsubouchi T."/>
            <person name="Morono Y."/>
            <person name="Uchiyama I."/>
            <person name="Ito T."/>
            <person name="Fujiyama A."/>
            <person name="Inagaki F."/>
            <person name="Takami H."/>
        </authorList>
    </citation>
    <scope>NUCLEOTIDE SEQUENCE</scope>
    <source>
        <strain evidence="14">Expedition CK06-06</strain>
    </source>
</reference>
<dbReference type="Pfam" id="PF02887">
    <property type="entry name" value="PK_C"/>
    <property type="match status" value="1"/>
</dbReference>
<dbReference type="EMBL" id="BARS01001475">
    <property type="protein sequence ID" value="GAF72329.1"/>
    <property type="molecule type" value="Genomic_DNA"/>
</dbReference>
<dbReference type="AlphaFoldDB" id="X0RU05"/>
<comment type="caution">
    <text evidence="14">The sequence shown here is derived from an EMBL/GenBank/DDBJ whole genome shotgun (WGS) entry which is preliminary data.</text>
</comment>
<evidence type="ECO:0000256" key="3">
    <source>
        <dbReference type="ARBA" id="ARBA00012142"/>
    </source>
</evidence>
<dbReference type="GO" id="GO:0004743">
    <property type="term" value="F:pyruvate kinase activity"/>
    <property type="evidence" value="ECO:0007669"/>
    <property type="project" value="UniProtKB-EC"/>
</dbReference>
<keyword evidence="8" id="KW-0067">ATP-binding</keyword>
<dbReference type="InterPro" id="IPR040442">
    <property type="entry name" value="Pyrv_kinase-like_dom_sf"/>
</dbReference>
<gene>
    <name evidence="14" type="ORF">S01H1_02885</name>
</gene>
<dbReference type="Gene3D" id="3.40.1380.20">
    <property type="entry name" value="Pyruvate kinase, C-terminal domain"/>
    <property type="match status" value="1"/>
</dbReference>